<dbReference type="InterPro" id="IPR039607">
    <property type="entry name" value="VQ_8/17/18/20/21/25"/>
</dbReference>
<dbReference type="EMBL" id="JAJSOW010000102">
    <property type="protein sequence ID" value="KAI9176237.1"/>
    <property type="molecule type" value="Genomic_DNA"/>
</dbReference>
<sequence>MGPAWDNPLKQDSVLEENMGKKKSPESVMKISKNHHKQHHHHEKKQFNSLINVLRPKVYITDSSTFKSLVQQLTGLNAAAAIDPDDSISFSSSSLSSPLPSPETQLLDHDHDHHKVSNIIDIDHPDDHYTDESNSCMETTASSDYASVDSFHHEYITSSCNMQQPVSYTEEVKQLSAYNDHDQMYYECQLDHDQDIISEFILMNQQHQHQQQEKGFWDNYDVESWLLDMEPSPNISYNGCYSQIQQEVSIYDYELPAVI</sequence>
<dbReference type="Proteomes" id="UP001064489">
    <property type="component" value="Chromosome 5"/>
</dbReference>
<evidence type="ECO:0000256" key="1">
    <source>
        <dbReference type="SAM" id="MobiDB-lite"/>
    </source>
</evidence>
<reference evidence="3" key="1">
    <citation type="journal article" date="2022" name="Plant J.">
        <title>Strategies of tolerance reflected in two North American maple genomes.</title>
        <authorList>
            <person name="McEvoy S.L."/>
            <person name="Sezen U.U."/>
            <person name="Trouern-Trend A."/>
            <person name="McMahon S.M."/>
            <person name="Schaberg P.G."/>
            <person name="Yang J."/>
            <person name="Wegrzyn J.L."/>
            <person name="Swenson N.G."/>
        </authorList>
    </citation>
    <scope>NUCLEOTIDE SEQUENCE</scope>
    <source>
        <strain evidence="3">91603</strain>
    </source>
</reference>
<comment type="caution">
    <text evidence="3">The sequence shown here is derived from an EMBL/GenBank/DDBJ whole genome shotgun (WGS) entry which is preliminary data.</text>
</comment>
<dbReference type="AlphaFoldDB" id="A0AAD5ISM5"/>
<evidence type="ECO:0000259" key="2">
    <source>
        <dbReference type="Pfam" id="PF05678"/>
    </source>
</evidence>
<proteinExistence type="predicted"/>
<dbReference type="GO" id="GO:0005634">
    <property type="term" value="C:nucleus"/>
    <property type="evidence" value="ECO:0007669"/>
    <property type="project" value="TreeGrafter"/>
</dbReference>
<protein>
    <recommendedName>
        <fullName evidence="2">VQ domain-containing protein</fullName>
    </recommendedName>
</protein>
<evidence type="ECO:0000313" key="3">
    <source>
        <dbReference type="EMBL" id="KAI9176237.1"/>
    </source>
</evidence>
<feature type="domain" description="VQ" evidence="2">
    <location>
        <begin position="56"/>
        <end position="79"/>
    </location>
</feature>
<feature type="region of interest" description="Disordered" evidence="1">
    <location>
        <begin position="89"/>
        <end position="108"/>
    </location>
</feature>
<feature type="compositionally biased region" description="Low complexity" evidence="1">
    <location>
        <begin position="89"/>
        <end position="98"/>
    </location>
</feature>
<evidence type="ECO:0000313" key="4">
    <source>
        <dbReference type="Proteomes" id="UP001064489"/>
    </source>
</evidence>
<gene>
    <name evidence="3" type="ORF">LWI28_000214</name>
</gene>
<dbReference type="PANTHER" id="PTHR33143">
    <property type="entry name" value="F16F4.1 PROTEIN-RELATED"/>
    <property type="match status" value="1"/>
</dbReference>
<dbReference type="InterPro" id="IPR008889">
    <property type="entry name" value="VQ"/>
</dbReference>
<name>A0AAD5ISM5_ACENE</name>
<feature type="region of interest" description="Disordered" evidence="1">
    <location>
        <begin position="1"/>
        <end position="47"/>
    </location>
</feature>
<dbReference type="PANTHER" id="PTHR33143:SF60">
    <property type="entry name" value="VQ DOMAIN-CONTAINING PROTEIN"/>
    <property type="match status" value="1"/>
</dbReference>
<organism evidence="3 4">
    <name type="scientific">Acer negundo</name>
    <name type="common">Box elder</name>
    <dbReference type="NCBI Taxonomy" id="4023"/>
    <lineage>
        <taxon>Eukaryota</taxon>
        <taxon>Viridiplantae</taxon>
        <taxon>Streptophyta</taxon>
        <taxon>Embryophyta</taxon>
        <taxon>Tracheophyta</taxon>
        <taxon>Spermatophyta</taxon>
        <taxon>Magnoliopsida</taxon>
        <taxon>eudicotyledons</taxon>
        <taxon>Gunneridae</taxon>
        <taxon>Pentapetalae</taxon>
        <taxon>rosids</taxon>
        <taxon>malvids</taxon>
        <taxon>Sapindales</taxon>
        <taxon>Sapindaceae</taxon>
        <taxon>Hippocastanoideae</taxon>
        <taxon>Acereae</taxon>
        <taxon>Acer</taxon>
    </lineage>
</organism>
<reference evidence="3" key="2">
    <citation type="submission" date="2023-02" db="EMBL/GenBank/DDBJ databases">
        <authorList>
            <person name="Swenson N.G."/>
            <person name="Wegrzyn J.L."/>
            <person name="Mcevoy S.L."/>
        </authorList>
    </citation>
    <scope>NUCLEOTIDE SEQUENCE</scope>
    <source>
        <strain evidence="3">91603</strain>
        <tissue evidence="3">Leaf</tissue>
    </source>
</reference>
<accession>A0AAD5ISM5</accession>
<feature type="compositionally biased region" description="Basic residues" evidence="1">
    <location>
        <begin position="32"/>
        <end position="44"/>
    </location>
</feature>
<dbReference type="Pfam" id="PF05678">
    <property type="entry name" value="VQ"/>
    <property type="match status" value="1"/>
</dbReference>
<keyword evidence="4" id="KW-1185">Reference proteome</keyword>